<accession>A0A9C6T562</accession>
<reference evidence="2" key="1">
    <citation type="journal article" date="2016" name="Nat. Genet.">
        <title>The genome sequences of Arachis duranensis and Arachis ipaensis, the diploid ancestors of cultivated peanut.</title>
        <authorList>
            <person name="Bertioli D.J."/>
            <person name="Cannon S.B."/>
            <person name="Froenicke L."/>
            <person name="Huang G."/>
            <person name="Farmer A.D."/>
            <person name="Cannon E.K."/>
            <person name="Liu X."/>
            <person name="Gao D."/>
            <person name="Clevenger J."/>
            <person name="Dash S."/>
            <person name="Ren L."/>
            <person name="Moretzsohn M.C."/>
            <person name="Shirasawa K."/>
            <person name="Huang W."/>
            <person name="Vidigal B."/>
            <person name="Abernathy B."/>
            <person name="Chu Y."/>
            <person name="Niederhuth C.E."/>
            <person name="Umale P."/>
            <person name="Araujo A.C."/>
            <person name="Kozik A."/>
            <person name="Kim K.D."/>
            <person name="Burow M.D."/>
            <person name="Varshney R.K."/>
            <person name="Wang X."/>
            <person name="Zhang X."/>
            <person name="Barkley N."/>
            <person name="Guimaraes P.M."/>
            <person name="Isobe S."/>
            <person name="Guo B."/>
            <person name="Liao B."/>
            <person name="Stalker H.T."/>
            <person name="Schmitz R.J."/>
            <person name="Scheffler B.E."/>
            <person name="Leal-Bertioli S.C."/>
            <person name="Xun X."/>
            <person name="Jackson S.A."/>
            <person name="Michelmore R."/>
            <person name="Ozias-Akins P."/>
        </authorList>
    </citation>
    <scope>NUCLEOTIDE SEQUENCE [LARGE SCALE GENOMIC DNA]</scope>
    <source>
        <strain evidence="2">cv. V14167</strain>
    </source>
</reference>
<keyword evidence="2" id="KW-1185">Reference proteome</keyword>
<feature type="region of interest" description="Disordered" evidence="1">
    <location>
        <begin position="45"/>
        <end position="102"/>
    </location>
</feature>
<protein>
    <submittedName>
        <fullName evidence="3">Uncharacterized protein LOC107496663 isoform X2</fullName>
    </submittedName>
</protein>
<feature type="compositionally biased region" description="Basic residues" evidence="1">
    <location>
        <begin position="53"/>
        <end position="64"/>
    </location>
</feature>
<sequence length="102" mass="11876">MTSFQWFYFRKPVEEAKLNSSMKQAAAIPYNLRCQGRVVGERYLRPRQVQLHHSSKKRRPRRRQKPCDPPLPECDKDEEPSLPEGGKDENAPLPEGGEDEKK</sequence>
<dbReference type="Proteomes" id="UP000515211">
    <property type="component" value="Chromosome 7"/>
</dbReference>
<evidence type="ECO:0000313" key="2">
    <source>
        <dbReference type="Proteomes" id="UP000515211"/>
    </source>
</evidence>
<reference evidence="3" key="2">
    <citation type="submission" date="2025-08" db="UniProtKB">
        <authorList>
            <consortium name="RefSeq"/>
        </authorList>
    </citation>
    <scope>IDENTIFICATION</scope>
    <source>
        <tissue evidence="3">Whole plant</tissue>
    </source>
</reference>
<dbReference type="AlphaFoldDB" id="A0A9C6T562"/>
<gene>
    <name evidence="3" type="primary">LOC107496663</name>
</gene>
<evidence type="ECO:0000313" key="3">
    <source>
        <dbReference type="RefSeq" id="XP_052107752.1"/>
    </source>
</evidence>
<organism evidence="2 3">
    <name type="scientific">Arachis duranensis</name>
    <name type="common">Wild peanut</name>
    <dbReference type="NCBI Taxonomy" id="130453"/>
    <lineage>
        <taxon>Eukaryota</taxon>
        <taxon>Viridiplantae</taxon>
        <taxon>Streptophyta</taxon>
        <taxon>Embryophyta</taxon>
        <taxon>Tracheophyta</taxon>
        <taxon>Spermatophyta</taxon>
        <taxon>Magnoliopsida</taxon>
        <taxon>eudicotyledons</taxon>
        <taxon>Gunneridae</taxon>
        <taxon>Pentapetalae</taxon>
        <taxon>rosids</taxon>
        <taxon>fabids</taxon>
        <taxon>Fabales</taxon>
        <taxon>Fabaceae</taxon>
        <taxon>Papilionoideae</taxon>
        <taxon>50 kb inversion clade</taxon>
        <taxon>dalbergioids sensu lato</taxon>
        <taxon>Dalbergieae</taxon>
        <taxon>Pterocarpus clade</taxon>
        <taxon>Arachis</taxon>
    </lineage>
</organism>
<dbReference type="GeneID" id="107496663"/>
<name>A0A9C6T562_ARADU</name>
<proteinExistence type="predicted"/>
<dbReference type="RefSeq" id="XP_052107752.1">
    <property type="nucleotide sequence ID" value="XM_052251792.1"/>
</dbReference>
<evidence type="ECO:0000256" key="1">
    <source>
        <dbReference type="SAM" id="MobiDB-lite"/>
    </source>
</evidence>